<name>A0ABN1UDN9_9ACTN</name>
<evidence type="ECO:0000313" key="7">
    <source>
        <dbReference type="Proteomes" id="UP001499979"/>
    </source>
</evidence>
<evidence type="ECO:0000256" key="1">
    <source>
        <dbReference type="ARBA" id="ARBA00004196"/>
    </source>
</evidence>
<dbReference type="PROSITE" id="PS51257">
    <property type="entry name" value="PROKAR_LIPOPROTEIN"/>
    <property type="match status" value="1"/>
</dbReference>
<keyword evidence="4" id="KW-0732">Signal</keyword>
<dbReference type="SUPFAM" id="SSF53822">
    <property type="entry name" value="Periplasmic binding protein-like I"/>
    <property type="match status" value="1"/>
</dbReference>
<feature type="signal peptide" evidence="4">
    <location>
        <begin position="1"/>
        <end position="19"/>
    </location>
</feature>
<evidence type="ECO:0000256" key="3">
    <source>
        <dbReference type="SAM" id="MobiDB-lite"/>
    </source>
</evidence>
<dbReference type="CDD" id="cd01536">
    <property type="entry name" value="PBP1_ABC_sugar_binding-like"/>
    <property type="match status" value="1"/>
</dbReference>
<feature type="chain" id="PRO_5046530422" evidence="4">
    <location>
        <begin position="20"/>
        <end position="348"/>
    </location>
</feature>
<proteinExistence type="inferred from homology"/>
<comment type="similarity">
    <text evidence="2">Belongs to the bacterial solute-binding protein 2 family.</text>
</comment>
<gene>
    <name evidence="6" type="primary">thpA</name>
    <name evidence="6" type="ORF">GCM10009606_15100</name>
</gene>
<dbReference type="InterPro" id="IPR028082">
    <property type="entry name" value="Peripla_BP_I"/>
</dbReference>
<feature type="domain" description="Periplasmic binding protein" evidence="5">
    <location>
        <begin position="80"/>
        <end position="321"/>
    </location>
</feature>
<evidence type="ECO:0000256" key="4">
    <source>
        <dbReference type="SAM" id="SignalP"/>
    </source>
</evidence>
<protein>
    <submittedName>
        <fullName evidence="6">Sugar ABC transporter xylitol/D-threitol-binding protein ThpA</fullName>
    </submittedName>
</protein>
<comment type="subcellular location">
    <subcellularLocation>
        <location evidence="1">Cell envelope</location>
    </subcellularLocation>
</comment>
<dbReference type="Pfam" id="PF13407">
    <property type="entry name" value="Peripla_BP_4"/>
    <property type="match status" value="1"/>
</dbReference>
<keyword evidence="7" id="KW-1185">Reference proteome</keyword>
<dbReference type="RefSeq" id="WP_343906878.1">
    <property type="nucleotide sequence ID" value="NZ_BAAAJE010000006.1"/>
</dbReference>
<dbReference type="InterPro" id="IPR050555">
    <property type="entry name" value="Bact_Solute-Bind_Prot2"/>
</dbReference>
<reference evidence="6 7" key="1">
    <citation type="journal article" date="2019" name="Int. J. Syst. Evol. Microbiol.">
        <title>The Global Catalogue of Microorganisms (GCM) 10K type strain sequencing project: providing services to taxonomists for standard genome sequencing and annotation.</title>
        <authorList>
            <consortium name="The Broad Institute Genomics Platform"/>
            <consortium name="The Broad Institute Genome Sequencing Center for Infectious Disease"/>
            <person name="Wu L."/>
            <person name="Ma J."/>
        </authorList>
    </citation>
    <scope>NUCLEOTIDE SEQUENCE [LARGE SCALE GENOMIC DNA]</scope>
    <source>
        <strain evidence="6 7">JCM 11813</strain>
    </source>
</reference>
<comment type="caution">
    <text evidence="6">The sequence shown here is derived from an EMBL/GenBank/DDBJ whole genome shotgun (WGS) entry which is preliminary data.</text>
</comment>
<feature type="region of interest" description="Disordered" evidence="3">
    <location>
        <begin position="25"/>
        <end position="57"/>
    </location>
</feature>
<sequence length="348" mass="36279">MDTRLLLTGLTLTSVLALAGCGGDTSADAKPAAAADRPTAYDGPAKDLPENFPVPKDTGEDMTIGYLQIYGALPTLAVQQRGAEARAEELGVELIVKDAELNPQKQVSQFDELLAEGVDAIVVYPVVPESLGPALAKAEEAGIPVIATNANPDVSQPLGEGYDADLEAPIDREAYAMAEFGADAQPGGKFGIIGNAAPIAALKYMAEREQYWGERFGLEFVGQVDAKEDTAAGYGPAVSELIAKNPDIDQIWVYNDLVALTASTVVKSSGMDDVKIISNSGAGEAVLAAIKSGDIAMSYQLPWADQGEALINAAYGSVTGQHLPLPEMVSLQGIAITADNVDDATPTE</sequence>
<accession>A0ABN1UDN9</accession>
<evidence type="ECO:0000259" key="5">
    <source>
        <dbReference type="Pfam" id="PF13407"/>
    </source>
</evidence>
<organism evidence="6 7">
    <name type="scientific">Nocardioides aquiterrae</name>
    <dbReference type="NCBI Taxonomy" id="203799"/>
    <lineage>
        <taxon>Bacteria</taxon>
        <taxon>Bacillati</taxon>
        <taxon>Actinomycetota</taxon>
        <taxon>Actinomycetes</taxon>
        <taxon>Propionibacteriales</taxon>
        <taxon>Nocardioidaceae</taxon>
        <taxon>Nocardioides</taxon>
    </lineage>
</organism>
<dbReference type="Proteomes" id="UP001499979">
    <property type="component" value="Unassembled WGS sequence"/>
</dbReference>
<evidence type="ECO:0000313" key="6">
    <source>
        <dbReference type="EMBL" id="GAA1135884.1"/>
    </source>
</evidence>
<dbReference type="PANTHER" id="PTHR30036:SF7">
    <property type="entry name" value="ABC TRANSPORTER PERIPLASMIC-BINDING PROTEIN YPHF"/>
    <property type="match status" value="1"/>
</dbReference>
<dbReference type="Gene3D" id="3.40.50.2300">
    <property type="match status" value="2"/>
</dbReference>
<evidence type="ECO:0000256" key="2">
    <source>
        <dbReference type="ARBA" id="ARBA00007639"/>
    </source>
</evidence>
<dbReference type="PANTHER" id="PTHR30036">
    <property type="entry name" value="D-XYLOSE-BINDING PERIPLASMIC PROTEIN"/>
    <property type="match status" value="1"/>
</dbReference>
<dbReference type="EMBL" id="BAAAJE010000006">
    <property type="protein sequence ID" value="GAA1135884.1"/>
    <property type="molecule type" value="Genomic_DNA"/>
</dbReference>
<feature type="compositionally biased region" description="Low complexity" evidence="3">
    <location>
        <begin position="25"/>
        <end position="42"/>
    </location>
</feature>
<dbReference type="InterPro" id="IPR025997">
    <property type="entry name" value="SBP_2_dom"/>
</dbReference>